<keyword evidence="3" id="KW-1185">Reference proteome</keyword>
<dbReference type="EMBL" id="JBFXLU010000031">
    <property type="protein sequence ID" value="KAL2851161.1"/>
    <property type="molecule type" value="Genomic_DNA"/>
</dbReference>
<evidence type="ECO:0000256" key="1">
    <source>
        <dbReference type="SAM" id="MobiDB-lite"/>
    </source>
</evidence>
<proteinExistence type="predicted"/>
<reference evidence="2 3" key="1">
    <citation type="submission" date="2024-07" db="EMBL/GenBank/DDBJ databases">
        <title>Section-level genome sequencing and comparative genomics of Aspergillus sections Usti and Cavernicolus.</title>
        <authorList>
            <consortium name="Lawrence Berkeley National Laboratory"/>
            <person name="Nybo J.L."/>
            <person name="Vesth T.C."/>
            <person name="Theobald S."/>
            <person name="Frisvad J.C."/>
            <person name="Larsen T.O."/>
            <person name="Kjaerboelling I."/>
            <person name="Rothschild-Mancinelli K."/>
            <person name="Lyhne E.K."/>
            <person name="Kogle M.E."/>
            <person name="Barry K."/>
            <person name="Clum A."/>
            <person name="Na H."/>
            <person name="Ledsgaard L."/>
            <person name="Lin J."/>
            <person name="Lipzen A."/>
            <person name="Kuo A."/>
            <person name="Riley R."/>
            <person name="Mondo S."/>
            <person name="Labutti K."/>
            <person name="Haridas S."/>
            <person name="Pangalinan J."/>
            <person name="Salamov A.A."/>
            <person name="Simmons B.A."/>
            <person name="Magnuson J.K."/>
            <person name="Chen J."/>
            <person name="Drula E."/>
            <person name="Henrissat B."/>
            <person name="Wiebenga A."/>
            <person name="Lubbers R.J."/>
            <person name="Gomes A.C."/>
            <person name="Makela M.R."/>
            <person name="Stajich J."/>
            <person name="Grigoriev I.V."/>
            <person name="Mortensen U.H."/>
            <person name="De Vries R.P."/>
            <person name="Baker S.E."/>
            <person name="Andersen M.R."/>
        </authorList>
    </citation>
    <scope>NUCLEOTIDE SEQUENCE [LARGE SCALE GENOMIC DNA]</scope>
    <source>
        <strain evidence="2 3">CBS 123904</strain>
    </source>
</reference>
<protein>
    <submittedName>
        <fullName evidence="2">Uncharacterized protein</fullName>
    </submittedName>
</protein>
<comment type="caution">
    <text evidence="2">The sequence shown here is derived from an EMBL/GenBank/DDBJ whole genome shotgun (WGS) entry which is preliminary data.</text>
</comment>
<feature type="region of interest" description="Disordered" evidence="1">
    <location>
        <begin position="1"/>
        <end position="57"/>
    </location>
</feature>
<evidence type="ECO:0000313" key="3">
    <source>
        <dbReference type="Proteomes" id="UP001610446"/>
    </source>
</evidence>
<accession>A0ABR4KFW3</accession>
<evidence type="ECO:0000313" key="2">
    <source>
        <dbReference type="EMBL" id="KAL2851161.1"/>
    </source>
</evidence>
<dbReference type="Proteomes" id="UP001610446">
    <property type="component" value="Unassembled WGS sequence"/>
</dbReference>
<organism evidence="2 3">
    <name type="scientific">Aspergillus pseudoustus</name>
    <dbReference type="NCBI Taxonomy" id="1810923"/>
    <lineage>
        <taxon>Eukaryota</taxon>
        <taxon>Fungi</taxon>
        <taxon>Dikarya</taxon>
        <taxon>Ascomycota</taxon>
        <taxon>Pezizomycotina</taxon>
        <taxon>Eurotiomycetes</taxon>
        <taxon>Eurotiomycetidae</taxon>
        <taxon>Eurotiales</taxon>
        <taxon>Aspergillaceae</taxon>
        <taxon>Aspergillus</taxon>
        <taxon>Aspergillus subgen. Nidulantes</taxon>
    </lineage>
</organism>
<name>A0ABR4KFW3_9EURO</name>
<gene>
    <name evidence="2" type="ORF">BJY01DRAFT_245098</name>
</gene>
<sequence>MSSTRNRQTPEPMEIGDLIEFSPASSRGGKKSPEPLEDLIEFSPVSSGGKQKNSETKEGVYDLYIGRTNRQDQPELWVLMLVMPGEDRCTFYHSSRKWHGWPE</sequence>